<dbReference type="EMBL" id="CP011801">
    <property type="protein sequence ID" value="ALA60041.1"/>
    <property type="molecule type" value="Genomic_DNA"/>
</dbReference>
<dbReference type="STRING" id="42253.NITMOv2_3649"/>
<dbReference type="InterPro" id="IPR021409">
    <property type="entry name" value="DUF3047"/>
</dbReference>
<evidence type="ECO:0000313" key="2">
    <source>
        <dbReference type="Proteomes" id="UP000069205"/>
    </source>
</evidence>
<accession>A0A0K2GGH3</accession>
<dbReference type="Pfam" id="PF11249">
    <property type="entry name" value="DUF3047"/>
    <property type="match status" value="1"/>
</dbReference>
<dbReference type="KEGG" id="nmv:NITMOv2_3649"/>
<dbReference type="AlphaFoldDB" id="A0A0K2GGH3"/>
<reference evidence="1 2" key="1">
    <citation type="journal article" date="2015" name="Proc. Natl. Acad. Sci. U.S.A.">
        <title>Expanded metabolic versatility of ubiquitous nitrite-oxidizing bacteria from the genus Nitrospira.</title>
        <authorList>
            <person name="Koch H."/>
            <person name="Lucker S."/>
            <person name="Albertsen M."/>
            <person name="Kitzinger K."/>
            <person name="Herbold C."/>
            <person name="Spieck E."/>
            <person name="Nielsen P.H."/>
            <person name="Wagner M."/>
            <person name="Daims H."/>
        </authorList>
    </citation>
    <scope>NUCLEOTIDE SEQUENCE [LARGE SCALE GENOMIC DNA]</scope>
    <source>
        <strain evidence="1 2">NSP M-1</strain>
    </source>
</reference>
<organism evidence="1 2">
    <name type="scientific">Nitrospira moscoviensis</name>
    <dbReference type="NCBI Taxonomy" id="42253"/>
    <lineage>
        <taxon>Bacteria</taxon>
        <taxon>Pseudomonadati</taxon>
        <taxon>Nitrospirota</taxon>
        <taxon>Nitrospiria</taxon>
        <taxon>Nitrospirales</taxon>
        <taxon>Nitrospiraceae</taxon>
        <taxon>Nitrospira</taxon>
    </lineage>
</organism>
<evidence type="ECO:0008006" key="3">
    <source>
        <dbReference type="Google" id="ProtNLM"/>
    </source>
</evidence>
<dbReference type="RefSeq" id="WP_053380957.1">
    <property type="nucleotide sequence ID" value="NZ_CP011801.1"/>
</dbReference>
<dbReference type="Proteomes" id="UP000069205">
    <property type="component" value="Chromosome"/>
</dbReference>
<keyword evidence="2" id="KW-1185">Reference proteome</keyword>
<name>A0A0K2GGH3_NITMO</name>
<gene>
    <name evidence="1" type="ORF">NITMOv2_3649</name>
</gene>
<dbReference type="PATRIC" id="fig|42253.5.peg.3601"/>
<protein>
    <recommendedName>
        <fullName evidence="3">DUF3047 domain-containing protein</fullName>
    </recommendedName>
</protein>
<sequence length="217" mass="23957">MLRRAVVGVCVSFGVLICADVFEPSADAQSSMLVLEDFQAKEADGFPSNWDHESQRSQSKGREAYKVQSENGAHFLSAKDAGQRIKKKKIDWDPKAYPVLTWRWRLNKATSGAEPIAAVYASLDTDLLFIPVFTKYVWSATKPEGTLTEGGMFSGSEIVVQSGTRDVGQWFEERVNVYDDFKRIHQHEPAAKAWGISIIAAPGVDIDFGPLVATSAK</sequence>
<proteinExistence type="predicted"/>
<evidence type="ECO:0000313" key="1">
    <source>
        <dbReference type="EMBL" id="ALA60041.1"/>
    </source>
</evidence>